<organism evidence="2">
    <name type="scientific">Anopheles darlingi</name>
    <name type="common">Mosquito</name>
    <dbReference type="NCBI Taxonomy" id="43151"/>
    <lineage>
        <taxon>Eukaryota</taxon>
        <taxon>Metazoa</taxon>
        <taxon>Ecdysozoa</taxon>
        <taxon>Arthropoda</taxon>
        <taxon>Hexapoda</taxon>
        <taxon>Insecta</taxon>
        <taxon>Pterygota</taxon>
        <taxon>Neoptera</taxon>
        <taxon>Endopterygota</taxon>
        <taxon>Diptera</taxon>
        <taxon>Nematocera</taxon>
        <taxon>Culicoidea</taxon>
        <taxon>Culicidae</taxon>
        <taxon>Anophelinae</taxon>
        <taxon>Anopheles</taxon>
    </lineage>
</organism>
<evidence type="ECO:0000313" key="2">
    <source>
        <dbReference type="EMBL" id="MBW72359.1"/>
    </source>
</evidence>
<protein>
    <submittedName>
        <fullName evidence="2">Putative secreted protein</fullName>
    </submittedName>
</protein>
<keyword evidence="1" id="KW-0732">Signal</keyword>
<accession>A0A2M4D496</accession>
<sequence length="93" mass="8803">MARAFLFVTSAGLLVAGGAKAAPSGTSPAPVPAAKAAAVAAVAPAAPLAPVLPFGMVTMALSAALPAAALLPGGARAISPALSSFIRASRRAL</sequence>
<evidence type="ECO:0000256" key="1">
    <source>
        <dbReference type="SAM" id="SignalP"/>
    </source>
</evidence>
<proteinExistence type="predicted"/>
<name>A0A2M4D496_ANODA</name>
<dbReference type="AlphaFoldDB" id="A0A2M4D496"/>
<feature type="chain" id="PRO_5014649802" evidence="1">
    <location>
        <begin position="22"/>
        <end position="93"/>
    </location>
</feature>
<dbReference type="EMBL" id="GGFL01008181">
    <property type="protein sequence ID" value="MBW72359.1"/>
    <property type="molecule type" value="Transcribed_RNA"/>
</dbReference>
<feature type="signal peptide" evidence="1">
    <location>
        <begin position="1"/>
        <end position="21"/>
    </location>
</feature>
<reference evidence="2" key="1">
    <citation type="submission" date="2018-01" db="EMBL/GenBank/DDBJ databases">
        <title>An insight into the sialome of Amazonian anophelines.</title>
        <authorList>
            <person name="Ribeiro J.M."/>
            <person name="Scarpassa V."/>
            <person name="Calvo E."/>
        </authorList>
    </citation>
    <scope>NUCLEOTIDE SEQUENCE</scope>
</reference>